<reference evidence="2" key="1">
    <citation type="submission" date="2021-07" db="EMBL/GenBank/DDBJ databases">
        <authorList>
            <person name="Durling M."/>
        </authorList>
    </citation>
    <scope>NUCLEOTIDE SEQUENCE</scope>
</reference>
<proteinExistence type="predicted"/>
<dbReference type="Proteomes" id="UP000696280">
    <property type="component" value="Unassembled WGS sequence"/>
</dbReference>
<feature type="compositionally biased region" description="Basic residues" evidence="1">
    <location>
        <begin position="89"/>
        <end position="101"/>
    </location>
</feature>
<organism evidence="2 3">
    <name type="scientific">Hymenoscyphus fraxineus</name>
    <dbReference type="NCBI Taxonomy" id="746836"/>
    <lineage>
        <taxon>Eukaryota</taxon>
        <taxon>Fungi</taxon>
        <taxon>Dikarya</taxon>
        <taxon>Ascomycota</taxon>
        <taxon>Pezizomycotina</taxon>
        <taxon>Leotiomycetes</taxon>
        <taxon>Helotiales</taxon>
        <taxon>Helotiaceae</taxon>
        <taxon>Hymenoscyphus</taxon>
    </lineage>
</organism>
<accession>A0A9N9L155</accession>
<gene>
    <name evidence="2" type="ORF">HYFRA_00000625</name>
</gene>
<feature type="region of interest" description="Disordered" evidence="1">
    <location>
        <begin position="67"/>
        <end position="114"/>
    </location>
</feature>
<evidence type="ECO:0000313" key="2">
    <source>
        <dbReference type="EMBL" id="CAG8958270.1"/>
    </source>
</evidence>
<evidence type="ECO:0000313" key="3">
    <source>
        <dbReference type="Proteomes" id="UP000696280"/>
    </source>
</evidence>
<keyword evidence="3" id="KW-1185">Reference proteome</keyword>
<protein>
    <submittedName>
        <fullName evidence="2">Uncharacterized protein</fullName>
    </submittedName>
</protein>
<name>A0A9N9L155_9HELO</name>
<evidence type="ECO:0000256" key="1">
    <source>
        <dbReference type="SAM" id="MobiDB-lite"/>
    </source>
</evidence>
<sequence>MPPKGSSALTPMRLPPLPKLRVRLQPPAPFPAPTDQRTSMLGIIRIQRSRLRSSRNTITDLYGHACKPLQTPTTFRPNTNPNPQTQRPKIQKKNTINHHLSRMYPKISGPRKRK</sequence>
<comment type="caution">
    <text evidence="2">The sequence shown here is derived from an EMBL/GenBank/DDBJ whole genome shotgun (WGS) entry which is preliminary data.</text>
</comment>
<feature type="compositionally biased region" description="Low complexity" evidence="1">
    <location>
        <begin position="70"/>
        <end position="88"/>
    </location>
</feature>
<dbReference type="EMBL" id="CAJVRL010000081">
    <property type="protein sequence ID" value="CAG8958270.1"/>
    <property type="molecule type" value="Genomic_DNA"/>
</dbReference>
<dbReference type="AlphaFoldDB" id="A0A9N9L155"/>
<feature type="region of interest" description="Disordered" evidence="1">
    <location>
        <begin position="1"/>
        <end position="36"/>
    </location>
</feature>